<proteinExistence type="inferred from homology"/>
<evidence type="ECO:0000256" key="3">
    <source>
        <dbReference type="ARBA" id="ARBA00023143"/>
    </source>
</evidence>
<organism evidence="7 8">
    <name type="scientific">Paenibacillus kyungheensis</name>
    <dbReference type="NCBI Taxonomy" id="1452732"/>
    <lineage>
        <taxon>Bacteria</taxon>
        <taxon>Bacillati</taxon>
        <taxon>Bacillota</taxon>
        <taxon>Bacilli</taxon>
        <taxon>Bacillales</taxon>
        <taxon>Paenibacillaceae</taxon>
        <taxon>Paenibacillus</taxon>
    </lineage>
</organism>
<dbReference type="GO" id="GO:0071973">
    <property type="term" value="P:bacterial-type flagellum-dependent cell motility"/>
    <property type="evidence" value="ECO:0007669"/>
    <property type="project" value="InterPro"/>
</dbReference>
<keyword evidence="8" id="KW-1185">Reference proteome</keyword>
<evidence type="ECO:0000259" key="5">
    <source>
        <dbReference type="Pfam" id="PF00669"/>
    </source>
</evidence>
<comment type="similarity">
    <text evidence="2">Belongs to the bacterial flagellin family.</text>
</comment>
<dbReference type="SUPFAM" id="SSF64518">
    <property type="entry name" value="Phase 1 flagellin"/>
    <property type="match status" value="1"/>
</dbReference>
<dbReference type="KEGG" id="pka:PQ456_19860"/>
<dbReference type="EMBL" id="CP117416">
    <property type="protein sequence ID" value="WCT55376.1"/>
    <property type="molecule type" value="Genomic_DNA"/>
</dbReference>
<accession>A0AAX3LZQ5</accession>
<evidence type="ECO:0000313" key="7">
    <source>
        <dbReference type="EMBL" id="WCT55376.1"/>
    </source>
</evidence>
<dbReference type="InterPro" id="IPR013384">
    <property type="entry name" value="Flagell_FlgL"/>
</dbReference>
<dbReference type="Pfam" id="PF00700">
    <property type="entry name" value="Flagellin_C"/>
    <property type="match status" value="1"/>
</dbReference>
<dbReference type="GO" id="GO:0009424">
    <property type="term" value="C:bacterial-type flagellum hook"/>
    <property type="evidence" value="ECO:0007669"/>
    <property type="project" value="InterPro"/>
</dbReference>
<evidence type="ECO:0000256" key="2">
    <source>
        <dbReference type="ARBA" id="ARBA00005709"/>
    </source>
</evidence>
<keyword evidence="7" id="KW-0969">Cilium</keyword>
<keyword evidence="3" id="KW-0975">Bacterial flagellum</keyword>
<name>A0AAX3LZQ5_9BACL</name>
<keyword evidence="7" id="KW-0282">Flagellum</keyword>
<comment type="subcellular location">
    <subcellularLocation>
        <location evidence="1">Bacterial flagellum</location>
    </subcellularLocation>
</comment>
<dbReference type="InterPro" id="IPR001492">
    <property type="entry name" value="Flagellin"/>
</dbReference>
<dbReference type="GO" id="GO:0005198">
    <property type="term" value="F:structural molecule activity"/>
    <property type="evidence" value="ECO:0007669"/>
    <property type="project" value="InterPro"/>
</dbReference>
<gene>
    <name evidence="7" type="primary">flgL</name>
    <name evidence="7" type="ORF">PQ456_19860</name>
</gene>
<evidence type="ECO:0000256" key="1">
    <source>
        <dbReference type="ARBA" id="ARBA00004365"/>
    </source>
</evidence>
<feature type="domain" description="Flagellin N-terminal" evidence="5">
    <location>
        <begin position="5"/>
        <end position="140"/>
    </location>
</feature>
<dbReference type="InterPro" id="IPR046358">
    <property type="entry name" value="Flagellin_C"/>
</dbReference>
<dbReference type="Pfam" id="PF00669">
    <property type="entry name" value="Flagellin_N"/>
    <property type="match status" value="1"/>
</dbReference>
<dbReference type="RefSeq" id="WP_273613756.1">
    <property type="nucleotide sequence ID" value="NZ_CP117416.1"/>
</dbReference>
<feature type="domain" description="Flagellin C-terminal" evidence="6">
    <location>
        <begin position="220"/>
        <end position="300"/>
    </location>
</feature>
<keyword evidence="7" id="KW-0966">Cell projection</keyword>
<dbReference type="AlphaFoldDB" id="A0AAX3LZQ5"/>
<dbReference type="PANTHER" id="PTHR42792:SF1">
    <property type="entry name" value="FLAGELLAR HOOK-ASSOCIATED PROTEIN 3"/>
    <property type="match status" value="1"/>
</dbReference>
<dbReference type="PANTHER" id="PTHR42792">
    <property type="entry name" value="FLAGELLIN"/>
    <property type="match status" value="1"/>
</dbReference>
<reference evidence="7 8" key="1">
    <citation type="submission" date="2023-02" db="EMBL/GenBank/DDBJ databases">
        <title>Genome sequence of Paenibacillus kyungheensis KACC 18744.</title>
        <authorList>
            <person name="Kim S."/>
            <person name="Heo J."/>
            <person name="Kwon S.-W."/>
        </authorList>
    </citation>
    <scope>NUCLEOTIDE SEQUENCE [LARGE SCALE GENOMIC DNA]</scope>
    <source>
        <strain evidence="7 8">KACC 18744</strain>
    </source>
</reference>
<dbReference type="InterPro" id="IPR001029">
    <property type="entry name" value="Flagellin_N"/>
</dbReference>
<evidence type="ECO:0000256" key="4">
    <source>
        <dbReference type="SAM" id="MobiDB-lite"/>
    </source>
</evidence>
<protein>
    <submittedName>
        <fullName evidence="7">Flagellar hook-associated protein FlgL</fullName>
    </submittedName>
</protein>
<evidence type="ECO:0000313" key="8">
    <source>
        <dbReference type="Proteomes" id="UP001220509"/>
    </source>
</evidence>
<dbReference type="NCBIfam" id="TIGR02550">
    <property type="entry name" value="flagell_flgL"/>
    <property type="match status" value="1"/>
</dbReference>
<evidence type="ECO:0000259" key="6">
    <source>
        <dbReference type="Pfam" id="PF00700"/>
    </source>
</evidence>
<feature type="region of interest" description="Disordered" evidence="4">
    <location>
        <begin position="27"/>
        <end position="46"/>
    </location>
</feature>
<sequence>MGMRITSNMMSSQTVRNLNNNLLNMDKLSNESSTGRKINKASDDPVGTTYSLRYRAELAANQQYTSNTDEAKSWLDYSDTVMGQAGDVMTRIKELTVQAGTGTTDSSGLTAIKDELEQLKGQLANIGNSQLTGKYIFNGQQLGEEPYALSDTVTSLTDVVTDTGQVTYGVSENVSLGVSTSGNDFFGSKVDKDNVFATIDRLTAAMDANDHAAISAELPNIESRATKMSALRSEVGAKTNRIELIQSRLEDRDLNVTTLQSKVEDADVAETLIKATAAQTVYQAALKTSASALQLSLVNFMG</sequence>
<dbReference type="Gene3D" id="1.20.1330.10">
    <property type="entry name" value="f41 fragment of flagellin, N-terminal domain"/>
    <property type="match status" value="1"/>
</dbReference>
<dbReference type="Proteomes" id="UP001220509">
    <property type="component" value="Chromosome"/>
</dbReference>